<feature type="domain" description="PB1-like" evidence="2">
    <location>
        <begin position="4"/>
        <end position="99"/>
    </location>
</feature>
<protein>
    <recommendedName>
        <fullName evidence="2">PB1-like domain-containing protein</fullName>
    </recommendedName>
</protein>
<evidence type="ECO:0000259" key="2">
    <source>
        <dbReference type="Pfam" id="PF26130"/>
    </source>
</evidence>
<feature type="compositionally biased region" description="Acidic residues" evidence="1">
    <location>
        <begin position="109"/>
        <end position="118"/>
    </location>
</feature>
<comment type="caution">
    <text evidence="3">The sequence shown here is derived from an EMBL/GenBank/DDBJ whole genome shotgun (WGS) entry which is preliminary data.</text>
</comment>
<dbReference type="Proteomes" id="UP000327013">
    <property type="component" value="Unassembled WGS sequence"/>
</dbReference>
<feature type="region of interest" description="Disordered" evidence="1">
    <location>
        <begin position="106"/>
        <end position="125"/>
    </location>
</feature>
<feature type="region of interest" description="Disordered" evidence="1">
    <location>
        <begin position="138"/>
        <end position="222"/>
    </location>
</feature>
<gene>
    <name evidence="3" type="ORF">FH972_026766</name>
</gene>
<dbReference type="Pfam" id="PF26130">
    <property type="entry name" value="PB1-like"/>
    <property type="match status" value="1"/>
</dbReference>
<feature type="compositionally biased region" description="Acidic residues" evidence="1">
    <location>
        <begin position="197"/>
        <end position="222"/>
    </location>
</feature>
<evidence type="ECO:0000313" key="4">
    <source>
        <dbReference type="Proteomes" id="UP000327013"/>
    </source>
</evidence>
<reference evidence="3 4" key="1">
    <citation type="submission" date="2019-06" db="EMBL/GenBank/DDBJ databases">
        <title>A chromosomal-level reference genome of Carpinus fangiana (Coryloideae, Betulaceae).</title>
        <authorList>
            <person name="Yang X."/>
            <person name="Wang Z."/>
            <person name="Zhang L."/>
            <person name="Hao G."/>
            <person name="Liu J."/>
            <person name="Yang Y."/>
        </authorList>
    </citation>
    <scope>NUCLEOTIDE SEQUENCE [LARGE SCALE GENOMIC DNA]</scope>
    <source>
        <strain evidence="3">Cfa_2016G</strain>
        <tissue evidence="3">Leaf</tissue>
    </source>
</reference>
<dbReference type="OrthoDB" id="1746151at2759"/>
<proteinExistence type="predicted"/>
<feature type="compositionally biased region" description="Acidic residues" evidence="1">
    <location>
        <begin position="164"/>
        <end position="179"/>
    </location>
</feature>
<dbReference type="EMBL" id="VIBQ01000115">
    <property type="protein sequence ID" value="KAB8849522.1"/>
    <property type="molecule type" value="Genomic_DNA"/>
</dbReference>
<dbReference type="AlphaFoldDB" id="A0A5N6L5C1"/>
<organism evidence="3 4">
    <name type="scientific">Carpinus fangiana</name>
    <dbReference type="NCBI Taxonomy" id="176857"/>
    <lineage>
        <taxon>Eukaryota</taxon>
        <taxon>Viridiplantae</taxon>
        <taxon>Streptophyta</taxon>
        <taxon>Embryophyta</taxon>
        <taxon>Tracheophyta</taxon>
        <taxon>Spermatophyta</taxon>
        <taxon>Magnoliopsida</taxon>
        <taxon>eudicotyledons</taxon>
        <taxon>Gunneridae</taxon>
        <taxon>Pentapetalae</taxon>
        <taxon>rosids</taxon>
        <taxon>fabids</taxon>
        <taxon>Fagales</taxon>
        <taxon>Betulaceae</taxon>
        <taxon>Carpinus</taxon>
    </lineage>
</organism>
<keyword evidence="4" id="KW-1185">Reference proteome</keyword>
<dbReference type="InterPro" id="IPR058594">
    <property type="entry name" value="PB1-like_dom_pln"/>
</dbReference>
<accession>A0A5N6L5C1</accession>
<evidence type="ECO:0000256" key="1">
    <source>
        <dbReference type="SAM" id="MobiDB-lite"/>
    </source>
</evidence>
<evidence type="ECO:0000313" key="3">
    <source>
        <dbReference type="EMBL" id="KAB8849522.1"/>
    </source>
</evidence>
<name>A0A5N6L5C1_9ROSI</name>
<sequence>MATDDVIFSVNYGGRFDRQDKCMYVGGKIGVFDETYDLDCLSFIEIERIVKKYGYQPCDLIYFLQPNKSLNDELVLLTCDDDILRMNEFLKGHTVVVLYTVAFGHGDEKEDEPSDDEKEGERRRNKVINDPYWKSLMRSDDDAWDDEAEPGVGTSTHGNVYGEGDGEDGMDMEDGEVGEDVGGVQRIDDDGVGGDGEKEEDDDDDEEDGDGDGDGDEDMVVD</sequence>